<accession>A0ABR2CYC2</accession>
<dbReference type="Proteomes" id="UP001472677">
    <property type="component" value="Unassembled WGS sequence"/>
</dbReference>
<dbReference type="Pfam" id="PF13246">
    <property type="entry name" value="Cation_ATPase"/>
    <property type="match status" value="1"/>
</dbReference>
<evidence type="ECO:0000313" key="1">
    <source>
        <dbReference type="EMBL" id="KAK8526030.1"/>
    </source>
</evidence>
<reference evidence="1 2" key="1">
    <citation type="journal article" date="2024" name="G3 (Bethesda)">
        <title>Genome assembly of Hibiscus sabdariffa L. provides insights into metabolisms of medicinal natural products.</title>
        <authorList>
            <person name="Kim T."/>
        </authorList>
    </citation>
    <scope>NUCLEOTIDE SEQUENCE [LARGE SCALE GENOMIC DNA]</scope>
    <source>
        <strain evidence="1">TK-2024</strain>
        <tissue evidence="1">Old leaves</tissue>
    </source>
</reference>
<comment type="caution">
    <text evidence="1">The sequence shown here is derived from an EMBL/GenBank/DDBJ whole genome shotgun (WGS) entry which is preliminary data.</text>
</comment>
<dbReference type="InterPro" id="IPR023299">
    <property type="entry name" value="ATPase_P-typ_cyto_dom_N"/>
</dbReference>
<name>A0ABR2CYC2_9ROSI</name>
<evidence type="ECO:0000313" key="2">
    <source>
        <dbReference type="Proteomes" id="UP001472677"/>
    </source>
</evidence>
<proteinExistence type="predicted"/>
<sequence length="117" mass="13025">MDANLETIAKISAICNDAGVTHSDHKFLAHGMPTEAAIKSLMLIFCSSRENGPSKGGPYDGGAASNDVLRCCLWWKEYKHRIATLEFDRDRKSMDFIVKSKSGRRSLLMKVLLISHL</sequence>
<gene>
    <name evidence="1" type="ORF">V6N12_020511</name>
</gene>
<keyword evidence="2" id="KW-1185">Reference proteome</keyword>
<protein>
    <submittedName>
        <fullName evidence="1">Uncharacterized protein</fullName>
    </submittedName>
</protein>
<dbReference type="EMBL" id="JBBPBM010000039">
    <property type="protein sequence ID" value="KAK8526030.1"/>
    <property type="molecule type" value="Genomic_DNA"/>
</dbReference>
<organism evidence="1 2">
    <name type="scientific">Hibiscus sabdariffa</name>
    <name type="common">roselle</name>
    <dbReference type="NCBI Taxonomy" id="183260"/>
    <lineage>
        <taxon>Eukaryota</taxon>
        <taxon>Viridiplantae</taxon>
        <taxon>Streptophyta</taxon>
        <taxon>Embryophyta</taxon>
        <taxon>Tracheophyta</taxon>
        <taxon>Spermatophyta</taxon>
        <taxon>Magnoliopsida</taxon>
        <taxon>eudicotyledons</taxon>
        <taxon>Gunneridae</taxon>
        <taxon>Pentapetalae</taxon>
        <taxon>rosids</taxon>
        <taxon>malvids</taxon>
        <taxon>Malvales</taxon>
        <taxon>Malvaceae</taxon>
        <taxon>Malvoideae</taxon>
        <taxon>Hibiscus</taxon>
    </lineage>
</organism>
<dbReference type="SUPFAM" id="SSF81660">
    <property type="entry name" value="Metal cation-transporting ATPase, ATP-binding domain N"/>
    <property type="match status" value="1"/>
</dbReference>
<dbReference type="Gene3D" id="3.40.1110.10">
    <property type="entry name" value="Calcium-transporting ATPase, cytoplasmic domain N"/>
    <property type="match status" value="1"/>
</dbReference>